<evidence type="ECO:0000313" key="4">
    <source>
        <dbReference type="EMBL" id="MCQ1539317.1"/>
    </source>
</evidence>
<reference evidence="4 5" key="1">
    <citation type="submission" date="2019-08" db="EMBL/GenBank/DDBJ databases">
        <authorList>
            <person name="Chen S.-C."/>
            <person name="Lai M.-C."/>
            <person name="You Y.-T."/>
        </authorList>
    </citation>
    <scope>NUCLEOTIDE SEQUENCE [LARGE SCALE GENOMIC DNA]</scope>
    <source>
        <strain evidence="4 5">P2F9704a</strain>
    </source>
</reference>
<protein>
    <submittedName>
        <fullName evidence="4">PKD domain-containing protein</fullName>
    </submittedName>
</protein>
<evidence type="ECO:0000313" key="5">
    <source>
        <dbReference type="Proteomes" id="UP001524383"/>
    </source>
</evidence>
<keyword evidence="5" id="KW-1185">Reference proteome</keyword>
<dbReference type="CDD" id="cd00146">
    <property type="entry name" value="PKD"/>
    <property type="match status" value="1"/>
</dbReference>
<dbReference type="Gene3D" id="2.130.10.10">
    <property type="entry name" value="YVTN repeat-like/Quinoprotein amine dehydrogenase"/>
    <property type="match status" value="1"/>
</dbReference>
<feature type="region of interest" description="Disordered" evidence="1">
    <location>
        <begin position="424"/>
        <end position="448"/>
    </location>
</feature>
<name>A0ABD4TNV0_9EURY</name>
<dbReference type="InterPro" id="IPR000601">
    <property type="entry name" value="PKD_dom"/>
</dbReference>
<gene>
    <name evidence="4" type="ORF">FTO68_10025</name>
</gene>
<dbReference type="InterPro" id="IPR035986">
    <property type="entry name" value="PKD_dom_sf"/>
</dbReference>
<dbReference type="SUPFAM" id="SSF49299">
    <property type="entry name" value="PKD domain"/>
    <property type="match status" value="2"/>
</dbReference>
<dbReference type="PROSITE" id="PS50093">
    <property type="entry name" value="PKD"/>
    <property type="match status" value="1"/>
</dbReference>
<evidence type="ECO:0000256" key="1">
    <source>
        <dbReference type="SAM" id="MobiDB-lite"/>
    </source>
</evidence>
<feature type="domain" description="PKD" evidence="3">
    <location>
        <begin position="362"/>
        <end position="415"/>
    </location>
</feature>
<dbReference type="Gene3D" id="2.120.10.80">
    <property type="entry name" value="Kelch-type beta propeller"/>
    <property type="match status" value="1"/>
</dbReference>
<dbReference type="PANTHER" id="PTHR23244:SF471">
    <property type="entry name" value="GUANINE NUCLEOTIDE-BINDING PROTEIN SUBUNIT BETA 1-RELATED"/>
    <property type="match status" value="1"/>
</dbReference>
<keyword evidence="2" id="KW-0472">Membrane</keyword>
<dbReference type="InterPro" id="IPR013783">
    <property type="entry name" value="Ig-like_fold"/>
</dbReference>
<dbReference type="Gene3D" id="2.60.40.10">
    <property type="entry name" value="Immunoglobulins"/>
    <property type="match status" value="1"/>
</dbReference>
<comment type="caution">
    <text evidence="4">The sequence shown here is derived from an EMBL/GenBank/DDBJ whole genome shotgun (WGS) entry which is preliminary data.</text>
</comment>
<proteinExistence type="predicted"/>
<sequence length="475" mass="51992">MNTMTDIKRILGFLLLFTCMIAGASAAGSPAADFYATPETGSALLTVEFTDISAGDASGRAWYFGDGITDPEWTETAPDAGWSARGGHSMVVLSDGSILLMGGLEEDAYTHDVWRSEDSGATWSRVADEPRWGPRLYHSSLLLADGSILIMGGLFWDGEQFYEYNDVWRSTTKGALWTKVADEAAWTARDGLTSLLLHDGSILVMGGWDRIGQKNDVWRSNNNGISWSQISYRADWPPRAYHSSVLLSDGSIVLMGGYVEDDDGWSYYNDVWRSTDNGATWTEMTSDAKWSPRDGHTSVALPDGGILLMGGMNNETRYGDLWHSADFGATWTELTPETGWHARDRHSSVLLPDGSILVAGGWSYAGDDEYTYYNDVWRLETADSTAENPTHIYEAPGSYSVTLRAFNAAGISTITKGDFITVTEPAPAETPAPPATPENEVTPVHTPTPEQSPVVYAPVLLMFAGMIVVWVRKEE</sequence>
<dbReference type="AlphaFoldDB" id="A0ABD4TNV0"/>
<dbReference type="InterPro" id="IPR015915">
    <property type="entry name" value="Kelch-typ_b-propeller"/>
</dbReference>
<keyword evidence="2" id="KW-1133">Transmembrane helix</keyword>
<evidence type="ECO:0000259" key="3">
    <source>
        <dbReference type="PROSITE" id="PS50093"/>
    </source>
</evidence>
<dbReference type="SUPFAM" id="SSF117281">
    <property type="entry name" value="Kelch motif"/>
    <property type="match status" value="2"/>
</dbReference>
<dbReference type="EMBL" id="VOTZ01000024">
    <property type="protein sequence ID" value="MCQ1539317.1"/>
    <property type="molecule type" value="Genomic_DNA"/>
</dbReference>
<keyword evidence="2" id="KW-0812">Transmembrane</keyword>
<organism evidence="4 5">
    <name type="scientific">Methanocalculus taiwanensis</name>
    <dbReference type="NCBI Taxonomy" id="106207"/>
    <lineage>
        <taxon>Archaea</taxon>
        <taxon>Methanobacteriati</taxon>
        <taxon>Methanobacteriota</taxon>
        <taxon>Stenosarchaea group</taxon>
        <taxon>Methanomicrobia</taxon>
        <taxon>Methanomicrobiales</taxon>
        <taxon>Methanocalculaceae</taxon>
        <taxon>Methanocalculus</taxon>
    </lineage>
</organism>
<dbReference type="PANTHER" id="PTHR23244">
    <property type="entry name" value="KELCH REPEAT DOMAIN"/>
    <property type="match status" value="1"/>
</dbReference>
<dbReference type="CDD" id="cd15482">
    <property type="entry name" value="Sialidase_non-viral"/>
    <property type="match status" value="1"/>
</dbReference>
<dbReference type="Proteomes" id="UP001524383">
    <property type="component" value="Unassembled WGS sequence"/>
</dbReference>
<feature type="transmembrane region" description="Helical" evidence="2">
    <location>
        <begin position="454"/>
        <end position="471"/>
    </location>
</feature>
<dbReference type="Pfam" id="PF24681">
    <property type="entry name" value="Kelch_KLHDC2_KLHL20_DRC7"/>
    <property type="match status" value="1"/>
</dbReference>
<accession>A0ABD4TNV0</accession>
<evidence type="ECO:0000256" key="2">
    <source>
        <dbReference type="SAM" id="Phobius"/>
    </source>
</evidence>
<dbReference type="InterPro" id="IPR015943">
    <property type="entry name" value="WD40/YVTN_repeat-like_dom_sf"/>
</dbReference>